<comment type="cofactor">
    <cofactor evidence="1">
        <name>Fe(2+)</name>
        <dbReference type="ChEBI" id="CHEBI:29033"/>
    </cofactor>
</comment>
<evidence type="ECO:0000313" key="12">
    <source>
        <dbReference type="EMBL" id="STU72486.1"/>
    </source>
</evidence>
<dbReference type="Gene3D" id="3.40.50.1820">
    <property type="entry name" value="alpha/beta hydrolase"/>
    <property type="match status" value="1"/>
</dbReference>
<evidence type="ECO:0000256" key="6">
    <source>
        <dbReference type="ARBA" id="ARBA00023004"/>
    </source>
</evidence>
<dbReference type="PANTHER" id="PTHR39479">
    <property type="match status" value="1"/>
</dbReference>
<name>A0A377ZIH3_KLEPN</name>
<dbReference type="InterPro" id="IPR047869">
    <property type="entry name" value="YdcJ_bac-like"/>
</dbReference>
<evidence type="ECO:0000256" key="1">
    <source>
        <dbReference type="ARBA" id="ARBA00001954"/>
    </source>
</evidence>
<dbReference type="GO" id="GO:0051213">
    <property type="term" value="F:dioxygenase activity"/>
    <property type="evidence" value="ECO:0007669"/>
    <property type="project" value="UniProtKB-KW"/>
</dbReference>
<comment type="similarity">
    <text evidence="7">Belongs to the 2-oxoadipate dioxygenase/decarboxylase family.</text>
</comment>
<accession>A0A377ZIH3</accession>
<evidence type="ECO:0000256" key="4">
    <source>
        <dbReference type="ARBA" id="ARBA00022964"/>
    </source>
</evidence>
<evidence type="ECO:0000313" key="13">
    <source>
        <dbReference type="Proteomes" id="UP000254020"/>
    </source>
</evidence>
<dbReference type="GO" id="GO:0004104">
    <property type="term" value="F:cholinesterase activity"/>
    <property type="evidence" value="ECO:0007669"/>
    <property type="project" value="InterPro"/>
</dbReference>
<evidence type="ECO:0000256" key="7">
    <source>
        <dbReference type="ARBA" id="ARBA00035013"/>
    </source>
</evidence>
<proteinExistence type="inferred from homology"/>
<dbReference type="AlphaFoldDB" id="A0A377ZIH3"/>
<dbReference type="PANTHER" id="PTHR39479:SF2">
    <property type="entry name" value="2-OXOADIPATE DIOXYGENASE_DECARBOXYLASE"/>
    <property type="match status" value="1"/>
</dbReference>
<organism evidence="12 13">
    <name type="scientific">Klebsiella pneumoniae subsp. pneumoniae</name>
    <dbReference type="NCBI Taxonomy" id="72407"/>
    <lineage>
        <taxon>Bacteria</taxon>
        <taxon>Pseudomonadati</taxon>
        <taxon>Pseudomonadota</taxon>
        <taxon>Gammaproteobacteria</taxon>
        <taxon>Enterobacterales</taxon>
        <taxon>Enterobacteriaceae</taxon>
        <taxon>Klebsiella/Raoultella group</taxon>
        <taxon>Klebsiella</taxon>
        <taxon>Klebsiella pneumoniae complex</taxon>
    </lineage>
</organism>
<dbReference type="PROSITE" id="PS00941">
    <property type="entry name" value="CARBOXYLESTERASE_B_2"/>
    <property type="match status" value="1"/>
</dbReference>
<reference evidence="12 13" key="1">
    <citation type="submission" date="2018-06" db="EMBL/GenBank/DDBJ databases">
        <authorList>
            <consortium name="Pathogen Informatics"/>
            <person name="Doyle S."/>
        </authorList>
    </citation>
    <scope>NUCLEOTIDE SEQUENCE [LARGE SCALE GENOMIC DNA]</scope>
    <source>
        <strain evidence="12 13">NCTC9504</strain>
    </source>
</reference>
<keyword evidence="6" id="KW-0408">Iron</keyword>
<dbReference type="InterPro" id="IPR002018">
    <property type="entry name" value="CarbesteraseB"/>
</dbReference>
<keyword evidence="3 12" id="KW-0378">Hydrolase</keyword>
<keyword evidence="5" id="KW-0560">Oxidoreductase</keyword>
<evidence type="ECO:0000256" key="9">
    <source>
        <dbReference type="ARBA" id="ARBA00035034"/>
    </source>
</evidence>
<dbReference type="InterPro" id="IPR009770">
    <property type="entry name" value="HGLS"/>
</dbReference>
<evidence type="ECO:0000259" key="11">
    <source>
        <dbReference type="Pfam" id="PF00135"/>
    </source>
</evidence>
<feature type="domain" description="Carboxylesterase type B" evidence="11">
    <location>
        <begin position="498"/>
        <end position="789"/>
    </location>
</feature>
<keyword evidence="4" id="KW-0223">Dioxygenase</keyword>
<dbReference type="EC" id="1.13.11.93" evidence="8"/>
<dbReference type="InterPro" id="IPR019826">
    <property type="entry name" value="Carboxylesterase_B_AS"/>
</dbReference>
<dbReference type="Proteomes" id="UP000254020">
    <property type="component" value="Unassembled WGS sequence"/>
</dbReference>
<evidence type="ECO:0000256" key="5">
    <source>
        <dbReference type="ARBA" id="ARBA00023002"/>
    </source>
</evidence>
<dbReference type="SMART" id="SM01150">
    <property type="entry name" value="DUF1338"/>
    <property type="match status" value="1"/>
</dbReference>
<dbReference type="InterPro" id="IPR019819">
    <property type="entry name" value="Carboxylesterase_B_CS"/>
</dbReference>
<dbReference type="Pfam" id="PF07063">
    <property type="entry name" value="HGLS"/>
    <property type="match status" value="1"/>
</dbReference>
<gene>
    <name evidence="12" type="primary">pnbA</name>
    <name evidence="12" type="ORF">NCTC9504_03163</name>
</gene>
<evidence type="ECO:0000256" key="10">
    <source>
        <dbReference type="ARBA" id="ARBA00035045"/>
    </source>
</evidence>
<dbReference type="Gene3D" id="3.10.180.80">
    <property type="entry name" value="Uncharacterised protein PF07063, DUF1338"/>
    <property type="match status" value="1"/>
</dbReference>
<dbReference type="SUPFAM" id="SSF53474">
    <property type="entry name" value="alpha/beta-Hydrolases"/>
    <property type="match status" value="1"/>
</dbReference>
<dbReference type="InterPro" id="IPR000997">
    <property type="entry name" value="Cholinesterase"/>
</dbReference>
<dbReference type="PROSITE" id="PS00122">
    <property type="entry name" value="CARBOXYLESTERASE_B_1"/>
    <property type="match status" value="1"/>
</dbReference>
<evidence type="ECO:0000256" key="8">
    <source>
        <dbReference type="ARBA" id="ARBA00035023"/>
    </source>
</evidence>
<dbReference type="Pfam" id="PF00135">
    <property type="entry name" value="COesterase"/>
    <property type="match status" value="1"/>
</dbReference>
<dbReference type="EMBL" id="UGMA01000005">
    <property type="protein sequence ID" value="STU72486.1"/>
    <property type="molecule type" value="Genomic_DNA"/>
</dbReference>
<comment type="similarity">
    <text evidence="2">Belongs to the type-B carboxylesterase/lipase family.</text>
</comment>
<dbReference type="InterPro" id="IPR029058">
    <property type="entry name" value="AB_hydrolase_fold"/>
</dbReference>
<sequence>MANTITADEIREHFSQAMSAMYQQEVPQYGTLLELVADVNLAVLENNPQLHEQLANADELARLNVERHGAIRVGTAEELATLRRMFAIMGMYPVSYYDLSQAGVPVHSTAFRPIDDAALARNPFRIFTSLLRLELIENRALRERAEAILARRKIFTPRCLALIAQYEAEGEFTSADAREFVQEALETFRWHRQATVDEETYHALHREHRLIADVVCFPGCHINHLTPRTLDIDRVQSLMPECGIEPKALIEGPPRREVPILLRQTSFKALEEPVMFAGEHRGTHSARFGEIEQRGVALTPKGRALYDRLLQAAGTGKDNLSHQQHLQEVFSEFPDSEFLLRQQGLAWFRYRLTPTGEAHRQAFRPGDDPQPLIERGWVVAQPIIYEDFLPVSAAGIFSPIWATKPRRAATGTPVARRLRQLWAARCRMSLNYTDRRRSAANDVAVCCKISTLLASALQGAGYATSVETVGENPSGNAGRERRTGDSYLARHSVRRAARGPLRWRAPQPAARWQGVRPAETFSAASWQDIDYCRELGGGDPGAFSEDCLYLNVWAPASAAQPLPVMVWLHGGGFTIGAGSLPPYDGKALASRDVVVVTVNYRLGHLGFFAHPALEEEAGERLYNFALLDQIAALQWVQENIHAFGGDAANVTLFGESAGARSVLSLMASPKAKGLFHKAIIQSGYTLPDLPREKALEKGRLLAEHFALPQASAEELRAIPAEAFWSLTAPLNTGPAPIVGDAVLPQPMLETFFAGRQHPIPVMIGSNSDEASVMAVFGVDIAGQIQKLRRERRLGLGLIKLLYPGVKGDEALGREVCRDMAFTTLGYVVMQAQQRVGQPCWRYWFDYVAEAEHDAYPHGAWHGNEVPYVFDNLR</sequence>
<protein>
    <recommendedName>
        <fullName evidence="9">2-oxoadipate dioxygenase/decarboxylase</fullName>
        <ecNumber evidence="8">1.13.11.93</ecNumber>
    </recommendedName>
    <alternativeName>
        <fullName evidence="10">2-hydroxyglutarate synthase</fullName>
    </alternativeName>
</protein>
<dbReference type="PRINTS" id="PR00878">
    <property type="entry name" value="CHOLNESTRASE"/>
</dbReference>
<dbReference type="CDD" id="cd16348">
    <property type="entry name" value="VOC_YdcJ_like"/>
    <property type="match status" value="1"/>
</dbReference>
<evidence type="ECO:0000256" key="3">
    <source>
        <dbReference type="ARBA" id="ARBA00022801"/>
    </source>
</evidence>
<evidence type="ECO:0000256" key="2">
    <source>
        <dbReference type="ARBA" id="ARBA00005964"/>
    </source>
</evidence>